<name>A0A1M7K2K2_9BACI</name>
<dbReference type="InterPro" id="IPR050834">
    <property type="entry name" value="Glycosyltransf_2"/>
</dbReference>
<dbReference type="PANTHER" id="PTHR43685:SF2">
    <property type="entry name" value="GLYCOSYLTRANSFERASE 2-LIKE DOMAIN-CONTAINING PROTEIN"/>
    <property type="match status" value="1"/>
</dbReference>
<dbReference type="InterPro" id="IPR001173">
    <property type="entry name" value="Glyco_trans_2-like"/>
</dbReference>
<dbReference type="Proteomes" id="UP000184184">
    <property type="component" value="Unassembled WGS sequence"/>
</dbReference>
<keyword evidence="2" id="KW-0808">Transferase</keyword>
<dbReference type="Gene3D" id="3.90.550.10">
    <property type="entry name" value="Spore Coat Polysaccharide Biosynthesis Protein SpsA, Chain A"/>
    <property type="match status" value="1"/>
</dbReference>
<dbReference type="Pfam" id="PF00535">
    <property type="entry name" value="Glycos_transf_2"/>
    <property type="match status" value="1"/>
</dbReference>
<sequence>MLSKKNICAVIVSYNCDDFIIKNIKSLSNQVEKILIVDNGSTKESKQILFTLQEQFKIKIIENEKNMGIAFALNQGLDFAQKQGYKLLLTLDQDSSLQSNAVLRMLDIMNENSQVISVGPNYKPFKKENANRYKYVKYLITSGNLTYVSNALYVGGYNNKLFIDGVDFDFSFKLLNQGYKLVTSEYSHMTHNLGEPVIKRILSKKIKITDHRPLRHYYMFRNNIYIFRKFFHALPIICIKKQIFISFYFWKVLILHPNKKSNIEMIIRGIKDGLQNKLGKYGE</sequence>
<reference evidence="2 3" key="1">
    <citation type="submission" date="2016-11" db="EMBL/GenBank/DDBJ databases">
        <authorList>
            <person name="Jaros S."/>
            <person name="Januszkiewicz K."/>
            <person name="Wedrychowicz H."/>
        </authorList>
    </citation>
    <scope>NUCLEOTIDE SEQUENCE [LARGE SCALE GENOMIC DNA]</scope>
    <source>
        <strain evidence="2 3">CGMCC 1.10681</strain>
    </source>
</reference>
<dbReference type="GO" id="GO:0016740">
    <property type="term" value="F:transferase activity"/>
    <property type="evidence" value="ECO:0007669"/>
    <property type="project" value="UniProtKB-KW"/>
</dbReference>
<accession>A0A1M7K2K2</accession>
<organism evidence="2 3">
    <name type="scientific">Gracilibacillus kekensis</name>
    <dbReference type="NCBI Taxonomy" id="1027249"/>
    <lineage>
        <taxon>Bacteria</taxon>
        <taxon>Bacillati</taxon>
        <taxon>Bacillota</taxon>
        <taxon>Bacilli</taxon>
        <taxon>Bacillales</taxon>
        <taxon>Bacillaceae</taxon>
        <taxon>Gracilibacillus</taxon>
    </lineage>
</organism>
<feature type="domain" description="Glycosyltransferase 2-like" evidence="1">
    <location>
        <begin position="9"/>
        <end position="136"/>
    </location>
</feature>
<evidence type="ECO:0000313" key="3">
    <source>
        <dbReference type="Proteomes" id="UP000184184"/>
    </source>
</evidence>
<dbReference type="InterPro" id="IPR029044">
    <property type="entry name" value="Nucleotide-diphossugar_trans"/>
</dbReference>
<evidence type="ECO:0000313" key="2">
    <source>
        <dbReference type="EMBL" id="SHM59401.1"/>
    </source>
</evidence>
<keyword evidence="3" id="KW-1185">Reference proteome</keyword>
<dbReference type="SUPFAM" id="SSF53448">
    <property type="entry name" value="Nucleotide-diphospho-sugar transferases"/>
    <property type="match status" value="1"/>
</dbReference>
<dbReference type="OrthoDB" id="9771846at2"/>
<dbReference type="STRING" id="1027249.SAMN05216179_0550"/>
<dbReference type="RefSeq" id="WP_073199404.1">
    <property type="nucleotide sequence ID" value="NZ_FRCZ01000001.1"/>
</dbReference>
<proteinExistence type="predicted"/>
<gene>
    <name evidence="2" type="ORF">SAMN05216179_0550</name>
</gene>
<dbReference type="EMBL" id="FRCZ01000001">
    <property type="protein sequence ID" value="SHM59401.1"/>
    <property type="molecule type" value="Genomic_DNA"/>
</dbReference>
<dbReference type="PANTHER" id="PTHR43685">
    <property type="entry name" value="GLYCOSYLTRANSFERASE"/>
    <property type="match status" value="1"/>
</dbReference>
<dbReference type="CDD" id="cd02526">
    <property type="entry name" value="GT2_RfbF_like"/>
    <property type="match status" value="1"/>
</dbReference>
<dbReference type="AlphaFoldDB" id="A0A1M7K2K2"/>
<protein>
    <submittedName>
        <fullName evidence="2">Rhamnosyltransferase</fullName>
    </submittedName>
</protein>
<evidence type="ECO:0000259" key="1">
    <source>
        <dbReference type="Pfam" id="PF00535"/>
    </source>
</evidence>